<evidence type="ECO:0008006" key="3">
    <source>
        <dbReference type="Google" id="ProtNLM"/>
    </source>
</evidence>
<evidence type="ECO:0000313" key="1">
    <source>
        <dbReference type="EMBL" id="SCY09459.1"/>
    </source>
</evidence>
<protein>
    <recommendedName>
        <fullName evidence="3">5' nucleotidase, deoxy (Pyrimidine), type C protein (NT5C)</fullName>
    </recommendedName>
</protein>
<proteinExistence type="predicted"/>
<reference evidence="2" key="1">
    <citation type="submission" date="2016-10" db="EMBL/GenBank/DDBJ databases">
        <authorList>
            <person name="Varghese N."/>
        </authorList>
    </citation>
    <scope>NUCLEOTIDE SEQUENCE [LARGE SCALE GENOMIC DNA]</scope>
    <source>
        <strain evidence="2">HL 19</strain>
    </source>
</reference>
<dbReference type="OrthoDB" id="5124141at2"/>
<dbReference type="EMBL" id="FMUN01000003">
    <property type="protein sequence ID" value="SCY09459.1"/>
    <property type="molecule type" value="Genomic_DNA"/>
</dbReference>
<dbReference type="AlphaFoldDB" id="A0A0P9GIU7"/>
<dbReference type="Pfam" id="PF18143">
    <property type="entry name" value="HAD_SAK_2"/>
    <property type="match status" value="1"/>
</dbReference>
<gene>
    <name evidence="1" type="ORF">SAMN05661077_1175</name>
</gene>
<dbReference type="RefSeq" id="WP_054965922.1">
    <property type="nucleotide sequence ID" value="NZ_FMUN01000003.1"/>
</dbReference>
<keyword evidence="2" id="KW-1185">Reference proteome</keyword>
<sequence length="177" mass="19545">MDRVVIADIDGVLNRSGAPFPPFGWYEPRRGEDGQWGLALPTDPVRKLATFLAVLDEGPVARLRTLAEGSGAGLVLCSGWRKFVPRRLIRDALAAAGWPDPPIVAYTPVLGLAGRGDGMARRRASEIRQWLEHNRPEAWVVLDDLPLSRYLENAIQVRDGRGLEEAEIQKAYSVLIP</sequence>
<evidence type="ECO:0000313" key="2">
    <source>
        <dbReference type="Proteomes" id="UP000183104"/>
    </source>
</evidence>
<accession>A0A0P9GIU7</accession>
<dbReference type="Proteomes" id="UP000183104">
    <property type="component" value="Unassembled WGS sequence"/>
</dbReference>
<name>A0A0P9GIU7_9GAMM</name>
<organism evidence="1 2">
    <name type="scientific">Thiohalorhabdus denitrificans</name>
    <dbReference type="NCBI Taxonomy" id="381306"/>
    <lineage>
        <taxon>Bacteria</taxon>
        <taxon>Pseudomonadati</taxon>
        <taxon>Pseudomonadota</taxon>
        <taxon>Gammaproteobacteria</taxon>
        <taxon>Thiohalorhabdales</taxon>
        <taxon>Thiohalorhabdaceae</taxon>
        <taxon>Thiohalorhabdus</taxon>
    </lineage>
</organism>